<dbReference type="EMBL" id="JBHRSM010000013">
    <property type="protein sequence ID" value="MFC3086012.1"/>
    <property type="molecule type" value="Genomic_DNA"/>
</dbReference>
<accession>A0ABV7DSK4</accession>
<sequence length="296" mass="32031">MSDVDCHEIERELERDRMQLARSLSELHDRLTPSALVEQGKEALAAQAAPLLSRLDHAIRAQPLVAAVAGVALAALILGRHRQTAERHPRPPEKFEALTRWEDEGGPPLAEPVDPEEEWLTRAKGLRARAADLLRQIDHAARHGLTPAAELAKHRAAVMGAFARDTGAALGHGLEGLTEAARAEALEARERVYTASVAATAKGREVVETYPLAAGMAMAAAGAAVACMFPPTELEDRLMGDARDQLVDDAKAAARAEVTRASDLAQELKSAMGRDIERARLVLRPEHAWRGTDVRH</sequence>
<gene>
    <name evidence="1" type="ORF">ACFOD6_08115</name>
</gene>
<proteinExistence type="predicted"/>
<dbReference type="RefSeq" id="WP_197643071.1">
    <property type="nucleotide sequence ID" value="NZ_JAEACP010000008.1"/>
</dbReference>
<organism evidence="1 2">
    <name type="scientific">Tabrizicola soli</name>
    <dbReference type="NCBI Taxonomy" id="2185115"/>
    <lineage>
        <taxon>Bacteria</taxon>
        <taxon>Pseudomonadati</taxon>
        <taxon>Pseudomonadota</taxon>
        <taxon>Alphaproteobacteria</taxon>
        <taxon>Rhodobacterales</taxon>
        <taxon>Paracoccaceae</taxon>
        <taxon>Tabrizicola</taxon>
    </lineage>
</organism>
<keyword evidence="2" id="KW-1185">Reference proteome</keyword>
<dbReference type="Proteomes" id="UP001595445">
    <property type="component" value="Unassembled WGS sequence"/>
</dbReference>
<evidence type="ECO:0000313" key="1">
    <source>
        <dbReference type="EMBL" id="MFC3086012.1"/>
    </source>
</evidence>
<evidence type="ECO:0000313" key="2">
    <source>
        <dbReference type="Proteomes" id="UP001595445"/>
    </source>
</evidence>
<protein>
    <submittedName>
        <fullName evidence="1">DUF3618 domain-containing protein</fullName>
    </submittedName>
</protein>
<reference evidence="2" key="1">
    <citation type="journal article" date="2019" name="Int. J. Syst. Evol. Microbiol.">
        <title>The Global Catalogue of Microorganisms (GCM) 10K type strain sequencing project: providing services to taxonomists for standard genome sequencing and annotation.</title>
        <authorList>
            <consortium name="The Broad Institute Genomics Platform"/>
            <consortium name="The Broad Institute Genome Sequencing Center for Infectious Disease"/>
            <person name="Wu L."/>
            <person name="Ma J."/>
        </authorList>
    </citation>
    <scope>NUCLEOTIDE SEQUENCE [LARGE SCALE GENOMIC DNA]</scope>
    <source>
        <strain evidence="2">KCTC 62102</strain>
    </source>
</reference>
<comment type="caution">
    <text evidence="1">The sequence shown here is derived from an EMBL/GenBank/DDBJ whole genome shotgun (WGS) entry which is preliminary data.</text>
</comment>
<name>A0ABV7DSK4_9RHOB</name>
<dbReference type="InterPro" id="IPR022062">
    <property type="entry name" value="DUF3618"/>
</dbReference>
<dbReference type="Pfam" id="PF12277">
    <property type="entry name" value="DUF3618"/>
    <property type="match status" value="1"/>
</dbReference>